<evidence type="ECO:0000256" key="3">
    <source>
        <dbReference type="ARBA" id="ARBA00022643"/>
    </source>
</evidence>
<dbReference type="EMBL" id="KI913124">
    <property type="protein sequence ID" value="ETV81477.1"/>
    <property type="molecule type" value="Genomic_DNA"/>
</dbReference>
<evidence type="ECO:0000256" key="5">
    <source>
        <dbReference type="ARBA" id="ARBA00022857"/>
    </source>
</evidence>
<dbReference type="Gene3D" id="3.20.20.70">
    <property type="entry name" value="Aldolase class I"/>
    <property type="match status" value="1"/>
</dbReference>
<organism evidence="15">
    <name type="scientific">Aphanomyces astaci</name>
    <name type="common">Crayfish plague agent</name>
    <dbReference type="NCBI Taxonomy" id="112090"/>
    <lineage>
        <taxon>Eukaryota</taxon>
        <taxon>Sar</taxon>
        <taxon>Stramenopiles</taxon>
        <taxon>Oomycota</taxon>
        <taxon>Saprolegniomycetes</taxon>
        <taxon>Saprolegniales</taxon>
        <taxon>Verrucalvaceae</taxon>
        <taxon>Aphanomyces</taxon>
    </lineage>
</organism>
<evidence type="ECO:0000256" key="1">
    <source>
        <dbReference type="ARBA" id="ARBA00001917"/>
    </source>
</evidence>
<dbReference type="AlphaFoldDB" id="W4GP35"/>
<keyword evidence="5" id="KW-0521">NADP</keyword>
<keyword evidence="4" id="KW-0819">tRNA processing</keyword>
<name>W4GP35_APHAT</name>
<dbReference type="GO" id="GO:0050660">
    <property type="term" value="F:flavin adenine dinucleotide binding"/>
    <property type="evidence" value="ECO:0007669"/>
    <property type="project" value="InterPro"/>
</dbReference>
<evidence type="ECO:0000256" key="6">
    <source>
        <dbReference type="ARBA" id="ARBA00023002"/>
    </source>
</evidence>
<evidence type="ECO:0000259" key="14">
    <source>
        <dbReference type="Pfam" id="PF01207"/>
    </source>
</evidence>
<dbReference type="Pfam" id="PF01207">
    <property type="entry name" value="Dus"/>
    <property type="match status" value="1"/>
</dbReference>
<dbReference type="RefSeq" id="XP_009829335.1">
    <property type="nucleotide sequence ID" value="XM_009831033.1"/>
</dbReference>
<comment type="catalytic activity">
    <reaction evidence="12">
        <text>5,6-dihydrouridine(16) in tRNA + NAD(+) = uridine(16) in tRNA + NADH + H(+)</text>
        <dbReference type="Rhea" id="RHEA:53380"/>
        <dbReference type="Rhea" id="RHEA-COMP:13543"/>
        <dbReference type="Rhea" id="RHEA-COMP:13544"/>
        <dbReference type="ChEBI" id="CHEBI:15378"/>
        <dbReference type="ChEBI" id="CHEBI:57540"/>
        <dbReference type="ChEBI" id="CHEBI:57945"/>
        <dbReference type="ChEBI" id="CHEBI:65315"/>
        <dbReference type="ChEBI" id="CHEBI:74443"/>
        <dbReference type="EC" id="1.3.1.88"/>
    </reaction>
    <physiologicalReaction direction="right-to-left" evidence="12">
        <dbReference type="Rhea" id="RHEA:53382"/>
    </physiologicalReaction>
</comment>
<dbReference type="InterPro" id="IPR018517">
    <property type="entry name" value="tRNA_hU_synthase_CS"/>
</dbReference>
<dbReference type="OrthoDB" id="272303at2759"/>
<dbReference type="InterPro" id="IPR013785">
    <property type="entry name" value="Aldolase_TIM"/>
</dbReference>
<feature type="domain" description="DUS-like FMN-binding" evidence="14">
    <location>
        <begin position="61"/>
        <end position="284"/>
    </location>
</feature>
<reference evidence="15" key="1">
    <citation type="submission" date="2013-12" db="EMBL/GenBank/DDBJ databases">
        <title>The Genome Sequence of Aphanomyces astaci APO3.</title>
        <authorList>
            <consortium name="The Broad Institute Genomics Platform"/>
            <person name="Russ C."/>
            <person name="Tyler B."/>
            <person name="van West P."/>
            <person name="Dieguez-Uribeondo J."/>
            <person name="Young S.K."/>
            <person name="Zeng Q."/>
            <person name="Gargeya S."/>
            <person name="Fitzgerald M."/>
            <person name="Abouelleil A."/>
            <person name="Alvarado L."/>
            <person name="Chapman S.B."/>
            <person name="Gainer-Dewar J."/>
            <person name="Goldberg J."/>
            <person name="Griggs A."/>
            <person name="Gujja S."/>
            <person name="Hansen M."/>
            <person name="Howarth C."/>
            <person name="Imamovic A."/>
            <person name="Ireland A."/>
            <person name="Larimer J."/>
            <person name="McCowan C."/>
            <person name="Murphy C."/>
            <person name="Pearson M."/>
            <person name="Poon T.W."/>
            <person name="Priest M."/>
            <person name="Roberts A."/>
            <person name="Saif S."/>
            <person name="Shea T."/>
            <person name="Sykes S."/>
            <person name="Wortman J."/>
            <person name="Nusbaum C."/>
            <person name="Birren B."/>
        </authorList>
    </citation>
    <scope>NUCLEOTIDE SEQUENCE [LARGE SCALE GENOMIC DNA]</scope>
    <source>
        <strain evidence="15">APO3</strain>
    </source>
</reference>
<dbReference type="GO" id="GO:0017150">
    <property type="term" value="F:tRNA dihydrouridine synthase activity"/>
    <property type="evidence" value="ECO:0007669"/>
    <property type="project" value="InterPro"/>
</dbReference>
<gene>
    <name evidence="15" type="ORF">H257_05986</name>
</gene>
<dbReference type="PANTHER" id="PTHR11082:SF5">
    <property type="entry name" value="TRNA-DIHYDROURIDINE(16_17) SYNTHASE [NAD(P)(+)]-LIKE"/>
    <property type="match status" value="1"/>
</dbReference>
<comment type="cofactor">
    <cofactor evidence="1">
        <name>FMN</name>
        <dbReference type="ChEBI" id="CHEBI:58210"/>
    </cofactor>
</comment>
<evidence type="ECO:0000256" key="10">
    <source>
        <dbReference type="ARBA" id="ARBA00047287"/>
    </source>
</evidence>
<evidence type="ECO:0000256" key="8">
    <source>
        <dbReference type="ARBA" id="ARBA00038313"/>
    </source>
</evidence>
<comment type="catalytic activity">
    <reaction evidence="10">
        <text>5,6-dihydrouridine(17) in tRNA + NAD(+) = uridine(17) in tRNA + NADH + H(+)</text>
        <dbReference type="Rhea" id="RHEA:53372"/>
        <dbReference type="Rhea" id="RHEA-COMP:13541"/>
        <dbReference type="Rhea" id="RHEA-COMP:13542"/>
        <dbReference type="ChEBI" id="CHEBI:15378"/>
        <dbReference type="ChEBI" id="CHEBI:57540"/>
        <dbReference type="ChEBI" id="CHEBI:57945"/>
        <dbReference type="ChEBI" id="CHEBI:65315"/>
        <dbReference type="ChEBI" id="CHEBI:74443"/>
        <dbReference type="EC" id="1.3.1.88"/>
    </reaction>
    <physiologicalReaction direction="right-to-left" evidence="10">
        <dbReference type="Rhea" id="RHEA:53374"/>
    </physiologicalReaction>
</comment>
<dbReference type="VEuPathDB" id="FungiDB:H257_05986"/>
<sequence>MCHTKPLSALRRVSFTPRRSMATLTTSATTESSSSTPSVRELAVERGWKLYNDLHQPKRIVAPMVDQSELAFRMLTRKYGADLCYTPMFHARMFHEDATYRETAWQVEATDRPLFVQFCGNNPDVVLNAARYVEGHCDAVDLNLGCPQGIAKKGRYGAFLMHEPDVVRAIVSKLSSNLSVPVACKIRLLPKYEDTLAFANMLIDAGCCWLVVHGRTKEMNKHLVRECDWNAIARLKKALPIPVFANGGIETDADVQRCLDETSVEGVMSSEGILERPALFANDRDPHGVPLRQIDLAIEYLELAKQYPPPDKFLRAHLFKILFQELKVHTDLREQIGLGHTHEALVAITAELKARLDAPDAEPIPASVEASWYRRHRKQQEIADRKPAMEKCDDSGFTDFSSLFG</sequence>
<protein>
    <recommendedName>
        <fullName evidence="9">tRNA-dihydrouridine(16/17) synthase [NAD(P)(+)]</fullName>
        <ecNumber evidence="9">1.3.1.88</ecNumber>
    </recommendedName>
</protein>
<evidence type="ECO:0000313" key="15">
    <source>
        <dbReference type="EMBL" id="ETV81477.1"/>
    </source>
</evidence>
<accession>W4GP35</accession>
<dbReference type="PROSITE" id="PS01136">
    <property type="entry name" value="UPF0034"/>
    <property type="match status" value="1"/>
</dbReference>
<comment type="catalytic activity">
    <reaction evidence="13">
        <text>5,6-dihydrouridine(17) in tRNA + NADP(+) = uridine(17) in tRNA + NADPH + H(+)</text>
        <dbReference type="Rhea" id="RHEA:53368"/>
        <dbReference type="Rhea" id="RHEA-COMP:13541"/>
        <dbReference type="Rhea" id="RHEA-COMP:13542"/>
        <dbReference type="ChEBI" id="CHEBI:15378"/>
        <dbReference type="ChEBI" id="CHEBI:57783"/>
        <dbReference type="ChEBI" id="CHEBI:58349"/>
        <dbReference type="ChEBI" id="CHEBI:65315"/>
        <dbReference type="ChEBI" id="CHEBI:74443"/>
        <dbReference type="EC" id="1.3.1.88"/>
    </reaction>
    <physiologicalReaction direction="right-to-left" evidence="13">
        <dbReference type="Rhea" id="RHEA:53370"/>
    </physiologicalReaction>
</comment>
<dbReference type="STRING" id="112090.W4GP35"/>
<evidence type="ECO:0000256" key="11">
    <source>
        <dbReference type="ARBA" id="ARBA00047652"/>
    </source>
</evidence>
<dbReference type="GeneID" id="20807982"/>
<comment type="similarity">
    <text evidence="8">Belongs to the Dus family. Dus1 subfamily.</text>
</comment>
<proteinExistence type="inferred from homology"/>
<evidence type="ECO:0000256" key="13">
    <source>
        <dbReference type="ARBA" id="ARBA00049467"/>
    </source>
</evidence>
<keyword evidence="3" id="KW-0288">FMN</keyword>
<keyword evidence="6" id="KW-0560">Oxidoreductase</keyword>
<evidence type="ECO:0000256" key="12">
    <source>
        <dbReference type="ARBA" id="ARBA00048934"/>
    </source>
</evidence>
<keyword evidence="7" id="KW-0520">NAD</keyword>
<evidence type="ECO:0000256" key="4">
    <source>
        <dbReference type="ARBA" id="ARBA00022694"/>
    </source>
</evidence>
<dbReference type="SUPFAM" id="SSF51395">
    <property type="entry name" value="FMN-linked oxidoreductases"/>
    <property type="match status" value="1"/>
</dbReference>
<evidence type="ECO:0000256" key="7">
    <source>
        <dbReference type="ARBA" id="ARBA00023027"/>
    </source>
</evidence>
<dbReference type="PANTHER" id="PTHR11082">
    <property type="entry name" value="TRNA-DIHYDROURIDINE SYNTHASE"/>
    <property type="match status" value="1"/>
</dbReference>
<comment type="catalytic activity">
    <reaction evidence="11">
        <text>5,6-dihydrouridine(16) in tRNA + NADP(+) = uridine(16) in tRNA + NADPH + H(+)</text>
        <dbReference type="Rhea" id="RHEA:53376"/>
        <dbReference type="Rhea" id="RHEA-COMP:13543"/>
        <dbReference type="Rhea" id="RHEA-COMP:13544"/>
        <dbReference type="ChEBI" id="CHEBI:15378"/>
        <dbReference type="ChEBI" id="CHEBI:57783"/>
        <dbReference type="ChEBI" id="CHEBI:58349"/>
        <dbReference type="ChEBI" id="CHEBI:65315"/>
        <dbReference type="ChEBI" id="CHEBI:74443"/>
        <dbReference type="EC" id="1.3.1.88"/>
    </reaction>
    <physiologicalReaction direction="right-to-left" evidence="11">
        <dbReference type="Rhea" id="RHEA:53378"/>
    </physiologicalReaction>
</comment>
<dbReference type="CDD" id="cd02801">
    <property type="entry name" value="DUS_like_FMN"/>
    <property type="match status" value="1"/>
</dbReference>
<evidence type="ECO:0000256" key="9">
    <source>
        <dbReference type="ARBA" id="ARBA00038890"/>
    </source>
</evidence>
<evidence type="ECO:0000256" key="2">
    <source>
        <dbReference type="ARBA" id="ARBA00022630"/>
    </source>
</evidence>
<dbReference type="InterPro" id="IPR035587">
    <property type="entry name" value="DUS-like_FMN-bd"/>
</dbReference>
<keyword evidence="2" id="KW-0285">Flavoprotein</keyword>
<dbReference type="EC" id="1.3.1.88" evidence="9"/>